<protein>
    <recommendedName>
        <fullName evidence="9">LysE family L-lysine exporter</fullName>
    </recommendedName>
</protein>
<sequence length="207" mass="22474">MLQAIFHGLILAFGLILPLGVQNVFVFNQGATQPKFIRALPVIITAALCDTLLISLAILGISVVVLGSYWAKMVLFIVGIIFLVYMGFVTWRSKPSSMGEGEQVLLTPKKQIMFAMSVSLLNPHAILDTIGVIGTSSLQYDGMNKLGFAAACIITSWLWFFGLGVAGRMTGKLDKSGRFLTILNKVSALIMWGTAIYIGVTLYTTTF</sequence>
<evidence type="ECO:0000256" key="4">
    <source>
        <dbReference type="ARBA" id="ARBA00022989"/>
    </source>
</evidence>
<dbReference type="Pfam" id="PF01810">
    <property type="entry name" value="LysE"/>
    <property type="match status" value="1"/>
</dbReference>
<evidence type="ECO:0000256" key="3">
    <source>
        <dbReference type="ARBA" id="ARBA00022692"/>
    </source>
</evidence>
<dbReference type="PANTHER" id="PTHR30086">
    <property type="entry name" value="ARGININE EXPORTER PROTEIN ARGO"/>
    <property type="match status" value="1"/>
</dbReference>
<feature type="transmembrane region" description="Helical" evidence="6">
    <location>
        <begin position="146"/>
        <end position="166"/>
    </location>
</feature>
<dbReference type="STRING" id="574376.BAMA_20875"/>
<evidence type="ECO:0000256" key="5">
    <source>
        <dbReference type="ARBA" id="ARBA00023136"/>
    </source>
</evidence>
<dbReference type="eggNOG" id="COG1279">
    <property type="taxonomic scope" value="Bacteria"/>
</dbReference>
<dbReference type="EMBL" id="JOTN01000006">
    <property type="protein sequence ID" value="KEK19702.1"/>
    <property type="molecule type" value="Genomic_DNA"/>
</dbReference>
<feature type="transmembrane region" description="Helical" evidence="6">
    <location>
        <begin position="69"/>
        <end position="91"/>
    </location>
</feature>
<dbReference type="GO" id="GO:0015171">
    <property type="term" value="F:amino acid transmembrane transporter activity"/>
    <property type="evidence" value="ECO:0007669"/>
    <property type="project" value="TreeGrafter"/>
</dbReference>
<keyword evidence="3 6" id="KW-0812">Transmembrane</keyword>
<comment type="caution">
    <text evidence="7">The sequence shown here is derived from an EMBL/GenBank/DDBJ whole genome shotgun (WGS) entry which is preliminary data.</text>
</comment>
<name>A0A073JZS2_9BACI</name>
<dbReference type="InterPro" id="IPR001123">
    <property type="entry name" value="LeuE-type"/>
</dbReference>
<proteinExistence type="predicted"/>
<evidence type="ECO:0000256" key="1">
    <source>
        <dbReference type="ARBA" id="ARBA00004651"/>
    </source>
</evidence>
<feature type="transmembrane region" description="Helical" evidence="6">
    <location>
        <begin position="186"/>
        <end position="204"/>
    </location>
</feature>
<feature type="transmembrane region" description="Helical" evidence="6">
    <location>
        <begin position="6"/>
        <end position="27"/>
    </location>
</feature>
<organism evidence="7 8">
    <name type="scientific">Bacillus manliponensis</name>
    <dbReference type="NCBI Taxonomy" id="574376"/>
    <lineage>
        <taxon>Bacteria</taxon>
        <taxon>Bacillati</taxon>
        <taxon>Bacillota</taxon>
        <taxon>Bacilli</taxon>
        <taxon>Bacillales</taxon>
        <taxon>Bacillaceae</taxon>
        <taxon>Bacillus</taxon>
        <taxon>Bacillus cereus group</taxon>
    </lineage>
</organism>
<keyword evidence="2" id="KW-1003">Cell membrane</keyword>
<feature type="transmembrane region" description="Helical" evidence="6">
    <location>
        <begin position="39"/>
        <end position="63"/>
    </location>
</feature>
<keyword evidence="5 6" id="KW-0472">Membrane</keyword>
<accession>A0A073JZS2</accession>
<reference evidence="7 8" key="1">
    <citation type="submission" date="2014-06" db="EMBL/GenBank/DDBJ databases">
        <title>Draft genome sequence of Bacillus manliponensis JCM 15802 (MCCC 1A00708).</title>
        <authorList>
            <person name="Lai Q."/>
            <person name="Liu Y."/>
            <person name="Shao Z."/>
        </authorList>
    </citation>
    <scope>NUCLEOTIDE SEQUENCE [LARGE SCALE GENOMIC DNA]</scope>
    <source>
        <strain evidence="7 8">JCM 15802</strain>
    </source>
</reference>
<dbReference type="RefSeq" id="WP_034638521.1">
    <property type="nucleotide sequence ID" value="NZ_CBCSJC010000015.1"/>
</dbReference>
<dbReference type="Proteomes" id="UP000027822">
    <property type="component" value="Unassembled WGS sequence"/>
</dbReference>
<evidence type="ECO:0008006" key="9">
    <source>
        <dbReference type="Google" id="ProtNLM"/>
    </source>
</evidence>
<dbReference type="OrthoDB" id="5638726at2"/>
<dbReference type="AlphaFoldDB" id="A0A073JZS2"/>
<dbReference type="GO" id="GO:0005886">
    <property type="term" value="C:plasma membrane"/>
    <property type="evidence" value="ECO:0007669"/>
    <property type="project" value="UniProtKB-SubCell"/>
</dbReference>
<gene>
    <name evidence="7" type="ORF">BAMA_20875</name>
</gene>
<evidence type="ECO:0000256" key="2">
    <source>
        <dbReference type="ARBA" id="ARBA00022475"/>
    </source>
</evidence>
<evidence type="ECO:0000313" key="8">
    <source>
        <dbReference type="Proteomes" id="UP000027822"/>
    </source>
</evidence>
<evidence type="ECO:0000313" key="7">
    <source>
        <dbReference type="EMBL" id="KEK19702.1"/>
    </source>
</evidence>
<comment type="subcellular location">
    <subcellularLocation>
        <location evidence="1">Cell membrane</location>
        <topology evidence="1">Multi-pass membrane protein</topology>
    </subcellularLocation>
</comment>
<keyword evidence="4 6" id="KW-1133">Transmembrane helix</keyword>
<dbReference type="PANTHER" id="PTHR30086:SF20">
    <property type="entry name" value="ARGININE EXPORTER PROTEIN ARGO-RELATED"/>
    <property type="match status" value="1"/>
</dbReference>
<keyword evidence="8" id="KW-1185">Reference proteome</keyword>
<evidence type="ECO:0000256" key="6">
    <source>
        <dbReference type="SAM" id="Phobius"/>
    </source>
</evidence>